<protein>
    <submittedName>
        <fullName evidence="3">Uncharacterized protein</fullName>
    </submittedName>
</protein>
<feature type="transmembrane region" description="Helical" evidence="2">
    <location>
        <begin position="91"/>
        <end position="112"/>
    </location>
</feature>
<keyword evidence="4" id="KW-1185">Reference proteome</keyword>
<dbReference type="EMBL" id="NAJO01000012">
    <property type="protein sequence ID" value="OQO08292.1"/>
    <property type="molecule type" value="Genomic_DNA"/>
</dbReference>
<keyword evidence="2" id="KW-1133">Transmembrane helix</keyword>
<evidence type="ECO:0000256" key="1">
    <source>
        <dbReference type="SAM" id="MobiDB-lite"/>
    </source>
</evidence>
<reference evidence="4" key="1">
    <citation type="submission" date="2017-03" db="EMBL/GenBank/DDBJ databases">
        <title>Genomes of endolithic fungi from Antarctica.</title>
        <authorList>
            <person name="Coleine C."/>
            <person name="Masonjones S."/>
            <person name="Stajich J.E."/>
        </authorList>
    </citation>
    <scope>NUCLEOTIDE SEQUENCE [LARGE SCALE GENOMIC DNA]</scope>
    <source>
        <strain evidence="4">CCFEE 5527</strain>
    </source>
</reference>
<gene>
    <name evidence="3" type="ORF">B0A48_06162</name>
</gene>
<feature type="transmembrane region" description="Helical" evidence="2">
    <location>
        <begin position="42"/>
        <end position="70"/>
    </location>
</feature>
<organism evidence="3 4">
    <name type="scientific">Cryoendolithus antarcticus</name>
    <dbReference type="NCBI Taxonomy" id="1507870"/>
    <lineage>
        <taxon>Eukaryota</taxon>
        <taxon>Fungi</taxon>
        <taxon>Dikarya</taxon>
        <taxon>Ascomycota</taxon>
        <taxon>Pezizomycotina</taxon>
        <taxon>Dothideomycetes</taxon>
        <taxon>Dothideomycetidae</taxon>
        <taxon>Cladosporiales</taxon>
        <taxon>Cladosporiaceae</taxon>
        <taxon>Cryoendolithus</taxon>
    </lineage>
</organism>
<dbReference type="STRING" id="1507870.A0A1V8TAT4"/>
<evidence type="ECO:0000313" key="4">
    <source>
        <dbReference type="Proteomes" id="UP000192596"/>
    </source>
</evidence>
<feature type="compositionally biased region" description="Basic and acidic residues" evidence="1">
    <location>
        <begin position="219"/>
        <end position="228"/>
    </location>
</feature>
<feature type="region of interest" description="Disordered" evidence="1">
    <location>
        <begin position="200"/>
        <end position="252"/>
    </location>
</feature>
<proteinExistence type="predicted"/>
<dbReference type="InParanoid" id="A0A1V8TAT4"/>
<feature type="compositionally biased region" description="Acidic residues" evidence="1">
    <location>
        <begin position="201"/>
        <end position="216"/>
    </location>
</feature>
<dbReference type="OrthoDB" id="71600at2759"/>
<accession>A0A1V8TAT4</accession>
<keyword evidence="2" id="KW-0472">Membrane</keyword>
<keyword evidence="2" id="KW-0812">Transmembrane</keyword>
<dbReference type="Proteomes" id="UP000192596">
    <property type="component" value="Unassembled WGS sequence"/>
</dbReference>
<name>A0A1V8TAT4_9PEZI</name>
<feature type="transmembrane region" description="Helical" evidence="2">
    <location>
        <begin position="12"/>
        <end position="30"/>
    </location>
</feature>
<dbReference type="AlphaFoldDB" id="A0A1V8TAT4"/>
<evidence type="ECO:0000256" key="2">
    <source>
        <dbReference type="SAM" id="Phobius"/>
    </source>
</evidence>
<feature type="transmembrane region" description="Helical" evidence="2">
    <location>
        <begin position="150"/>
        <end position="171"/>
    </location>
</feature>
<sequence length="252" mass="27577">MAFLTRRTLINTLSIVYLIALTILAGYALHSTRTLTLPIPNILTALTAALPALAGLTLSGAQTLSSALAPKSKHARNRFDAPPPPLSRSKILLSAVAFLLVYETIIGTLTGVKDMAFPFPDARHGGDACVVRYERTERCLEDWRGEERKVAGMLLAVVLGIVVWELVMLLFPSPATSSWLPSTLKLPGDNSARQIEYRDNEADETERDVGGEEDSVLGETRRLNDDARLASQVEAGRMHPSALTRNEWRGED</sequence>
<evidence type="ECO:0000313" key="3">
    <source>
        <dbReference type="EMBL" id="OQO08292.1"/>
    </source>
</evidence>
<comment type="caution">
    <text evidence="3">The sequence shown here is derived from an EMBL/GenBank/DDBJ whole genome shotgun (WGS) entry which is preliminary data.</text>
</comment>